<organism evidence="6">
    <name type="scientific">Guillardia theta (strain CCMP2712)</name>
    <name type="common">Cryptophyte</name>
    <dbReference type="NCBI Taxonomy" id="905079"/>
    <lineage>
        <taxon>Eukaryota</taxon>
        <taxon>Cryptophyceae</taxon>
        <taxon>Pyrenomonadales</taxon>
        <taxon>Geminigeraceae</taxon>
        <taxon>Guillardia</taxon>
    </lineage>
</organism>
<feature type="region of interest" description="Disordered" evidence="4">
    <location>
        <begin position="358"/>
        <end position="390"/>
    </location>
</feature>
<keyword evidence="8" id="KW-1185">Reference proteome</keyword>
<accession>L1JQF7</accession>
<keyword evidence="1" id="KW-0677">Repeat</keyword>
<evidence type="ECO:0000313" key="7">
    <source>
        <dbReference type="EnsemblProtists" id="EKX50308"/>
    </source>
</evidence>
<dbReference type="EC" id="5.2.1.8" evidence="3"/>
<dbReference type="InterPro" id="IPR050754">
    <property type="entry name" value="FKBP4/5/8-like"/>
</dbReference>
<dbReference type="OrthoDB" id="10689051at2759"/>
<dbReference type="KEGG" id="gtt:GUITHDRAFT_104118"/>
<dbReference type="InterPro" id="IPR046357">
    <property type="entry name" value="PPIase_dom_sf"/>
</dbReference>
<proteinExistence type="predicted"/>
<keyword evidence="3" id="KW-0697">Rotamase</keyword>
<sequence length="915" mass="103672">MKTVCMKFFKKDKKKIRDRKTKSSVQKWDWCKDVKNLSKAKEINRVRQRKQDFDDFRKFLIDNEETELVNGWKPKKFRYSNMPMLLDSDMDGMDDEDGDTKHAEGYFSGIGDEIMIVDLPADFNFDELRQDLPIMGCLLMNNVVSQVLKNVKHEVLTPTFPELSVVKKLNLNHYTTSDKSMILFRQSFRHPTVSSVTNETLRSLLKNAGGAMVPMFVVEISTWGGAVPKMYGYGIFISPINCSSYLEGIKIPMDLFWEIGVPTNMEEFEEWKERAIEVLWERYKDGSIRDSPEVYKSCQERFGKEEEEEEEEEPEIATKTLEEDKRISKNVVEEGYGPGLFPGDEVTILLSVETLRAREEKERDDDEMSDGNTRELQQDELEVEENSAPREPSFVSLTMGEDISTEREEVEIDGIRTETCTTIQAGLKTMIVGECSAFFMIVEQNDFELVENYTGSYKILFVQIRVVAKNLQPLNNLEGIWAKFDHPYDISNQESPNLGDIVVFEYNISFRGQVVIQSDKLTERDLGAEDDLIEGIRIALSSNMLQGSRVKMTLHSSFAFGEEGVTGCVPPDEFVDVDLVLLYWHRRSSFEDGKVNVTEKGHVDDDNDDDDDDDDDNYYEEAVDLVLIMHFSMMGQKVARHPNRAVCTDGSLVHLRLFAYCHNIGVFGNPYAPAEKIPKELLDYQSLPQYQHCEAVKLAKDVAALHEQLGEGMGIFHKAEDVTAVIGDGDLPRGLEVALLSGRMQETTPVPNPFPVSYLVKIVQVDLPLEEEEAEQEQVQARESLPLQARLESANLRRERANFLFKRGAAEELQEAKQLYLSASSMATEYGGSASASPPHLPVIRVDEMLDKEELRAAALTTQLTCLLNLAVTLLRLQLPQEAMKTCDRALLLSPTNSKALKLRDKASSLIASAG</sequence>
<dbReference type="Gene3D" id="1.25.40.10">
    <property type="entry name" value="Tetratricopeptide repeat domain"/>
    <property type="match status" value="1"/>
</dbReference>
<keyword evidence="2" id="KW-0802">TPR repeat</keyword>
<evidence type="ECO:0000313" key="8">
    <source>
        <dbReference type="Proteomes" id="UP000011087"/>
    </source>
</evidence>
<dbReference type="GeneID" id="17306812"/>
<dbReference type="GO" id="GO:0003755">
    <property type="term" value="F:peptidyl-prolyl cis-trans isomerase activity"/>
    <property type="evidence" value="ECO:0007669"/>
    <property type="project" value="UniProtKB-KW"/>
</dbReference>
<keyword evidence="3" id="KW-0413">Isomerase</keyword>
<evidence type="ECO:0000256" key="1">
    <source>
        <dbReference type="ARBA" id="ARBA00022737"/>
    </source>
</evidence>
<dbReference type="InterPro" id="IPR011990">
    <property type="entry name" value="TPR-like_helical_dom_sf"/>
</dbReference>
<dbReference type="PaxDb" id="55529-EKX50308"/>
<dbReference type="EnsemblProtists" id="EKX50308">
    <property type="protein sequence ID" value="EKX50308"/>
    <property type="gene ID" value="GUITHDRAFT_104118"/>
</dbReference>
<dbReference type="AlphaFoldDB" id="L1JQF7"/>
<evidence type="ECO:0000313" key="6">
    <source>
        <dbReference type="EMBL" id="EKX50308.1"/>
    </source>
</evidence>
<dbReference type="HOGENOM" id="CLU_318190_0_0_1"/>
<name>L1JQF7_GUITC</name>
<dbReference type="SUPFAM" id="SSF54534">
    <property type="entry name" value="FKBP-like"/>
    <property type="match status" value="1"/>
</dbReference>
<evidence type="ECO:0000256" key="4">
    <source>
        <dbReference type="SAM" id="MobiDB-lite"/>
    </source>
</evidence>
<evidence type="ECO:0000256" key="3">
    <source>
        <dbReference type="PROSITE-ProRule" id="PRU00277"/>
    </source>
</evidence>
<dbReference type="SUPFAM" id="SSF48452">
    <property type="entry name" value="TPR-like"/>
    <property type="match status" value="1"/>
</dbReference>
<feature type="region of interest" description="Disordered" evidence="4">
    <location>
        <begin position="299"/>
        <end position="322"/>
    </location>
</feature>
<dbReference type="PROSITE" id="PS50059">
    <property type="entry name" value="FKBP_PPIASE"/>
    <property type="match status" value="1"/>
</dbReference>
<feature type="domain" description="PPIase FKBP-type" evidence="5">
    <location>
        <begin position="499"/>
        <end position="585"/>
    </location>
</feature>
<dbReference type="PANTHER" id="PTHR46512">
    <property type="entry name" value="PEPTIDYLPROLYL ISOMERASE"/>
    <property type="match status" value="1"/>
</dbReference>
<dbReference type="EMBL" id="JH992979">
    <property type="protein sequence ID" value="EKX50308.1"/>
    <property type="molecule type" value="Genomic_DNA"/>
</dbReference>
<evidence type="ECO:0000259" key="5">
    <source>
        <dbReference type="PROSITE" id="PS50059"/>
    </source>
</evidence>
<reference evidence="7" key="3">
    <citation type="submission" date="2016-03" db="UniProtKB">
        <authorList>
            <consortium name="EnsemblProtists"/>
        </authorList>
    </citation>
    <scope>IDENTIFICATION</scope>
</reference>
<dbReference type="InterPro" id="IPR001179">
    <property type="entry name" value="PPIase_FKBP_dom"/>
</dbReference>
<protein>
    <recommendedName>
        <fullName evidence="3">peptidylprolyl isomerase</fullName>
        <ecNumber evidence="3">5.2.1.8</ecNumber>
    </recommendedName>
</protein>
<gene>
    <name evidence="6" type="ORF">GUITHDRAFT_104118</name>
</gene>
<dbReference type="Pfam" id="PF00254">
    <property type="entry name" value="FKBP_C"/>
    <property type="match status" value="1"/>
</dbReference>
<feature type="compositionally biased region" description="Acidic residues" evidence="4">
    <location>
        <begin position="305"/>
        <end position="315"/>
    </location>
</feature>
<evidence type="ECO:0000256" key="2">
    <source>
        <dbReference type="ARBA" id="ARBA00022803"/>
    </source>
</evidence>
<dbReference type="Proteomes" id="UP000011087">
    <property type="component" value="Unassembled WGS sequence"/>
</dbReference>
<reference evidence="8" key="2">
    <citation type="submission" date="2012-11" db="EMBL/GenBank/DDBJ databases">
        <authorList>
            <person name="Kuo A."/>
            <person name="Curtis B.A."/>
            <person name="Tanifuji G."/>
            <person name="Burki F."/>
            <person name="Gruber A."/>
            <person name="Irimia M."/>
            <person name="Maruyama S."/>
            <person name="Arias M.C."/>
            <person name="Ball S.G."/>
            <person name="Gile G.H."/>
            <person name="Hirakawa Y."/>
            <person name="Hopkins J.F."/>
            <person name="Rensing S.A."/>
            <person name="Schmutz J."/>
            <person name="Symeonidi A."/>
            <person name="Elias M."/>
            <person name="Eveleigh R.J."/>
            <person name="Herman E.K."/>
            <person name="Klute M.J."/>
            <person name="Nakayama T."/>
            <person name="Obornik M."/>
            <person name="Reyes-Prieto A."/>
            <person name="Armbrust E.V."/>
            <person name="Aves S.J."/>
            <person name="Beiko R.G."/>
            <person name="Coutinho P."/>
            <person name="Dacks J.B."/>
            <person name="Durnford D.G."/>
            <person name="Fast N.M."/>
            <person name="Green B.R."/>
            <person name="Grisdale C."/>
            <person name="Hempe F."/>
            <person name="Henrissat B."/>
            <person name="Hoppner M.P."/>
            <person name="Ishida K.-I."/>
            <person name="Kim E."/>
            <person name="Koreny L."/>
            <person name="Kroth P.G."/>
            <person name="Liu Y."/>
            <person name="Malik S.-B."/>
            <person name="Maier U.G."/>
            <person name="McRose D."/>
            <person name="Mock T."/>
            <person name="Neilson J.A."/>
            <person name="Onodera N.T."/>
            <person name="Poole A.M."/>
            <person name="Pritham E.J."/>
            <person name="Richards T.A."/>
            <person name="Rocap G."/>
            <person name="Roy S.W."/>
            <person name="Sarai C."/>
            <person name="Schaack S."/>
            <person name="Shirato S."/>
            <person name="Slamovits C.H."/>
            <person name="Spencer D.F."/>
            <person name="Suzuki S."/>
            <person name="Worden A.Z."/>
            <person name="Zauner S."/>
            <person name="Barry K."/>
            <person name="Bell C."/>
            <person name="Bharti A.K."/>
            <person name="Crow J.A."/>
            <person name="Grimwood J."/>
            <person name="Kramer R."/>
            <person name="Lindquist E."/>
            <person name="Lucas S."/>
            <person name="Salamov A."/>
            <person name="McFadden G.I."/>
            <person name="Lane C.E."/>
            <person name="Keeling P.J."/>
            <person name="Gray M.W."/>
            <person name="Grigoriev I.V."/>
            <person name="Archibald J.M."/>
        </authorList>
    </citation>
    <scope>NUCLEOTIDE SEQUENCE</scope>
    <source>
        <strain evidence="8">CCMP2712</strain>
    </source>
</reference>
<dbReference type="RefSeq" id="XP_005837288.1">
    <property type="nucleotide sequence ID" value="XM_005837231.1"/>
</dbReference>
<comment type="catalytic activity">
    <reaction evidence="3">
        <text>[protein]-peptidylproline (omega=180) = [protein]-peptidylproline (omega=0)</text>
        <dbReference type="Rhea" id="RHEA:16237"/>
        <dbReference type="Rhea" id="RHEA-COMP:10747"/>
        <dbReference type="Rhea" id="RHEA-COMP:10748"/>
        <dbReference type="ChEBI" id="CHEBI:83833"/>
        <dbReference type="ChEBI" id="CHEBI:83834"/>
        <dbReference type="EC" id="5.2.1.8"/>
    </reaction>
</comment>
<dbReference type="Gene3D" id="3.10.50.40">
    <property type="match status" value="1"/>
</dbReference>
<reference evidence="6 8" key="1">
    <citation type="journal article" date="2012" name="Nature">
        <title>Algal genomes reveal evolutionary mosaicism and the fate of nucleomorphs.</title>
        <authorList>
            <consortium name="DOE Joint Genome Institute"/>
            <person name="Curtis B.A."/>
            <person name="Tanifuji G."/>
            <person name="Burki F."/>
            <person name="Gruber A."/>
            <person name="Irimia M."/>
            <person name="Maruyama S."/>
            <person name="Arias M.C."/>
            <person name="Ball S.G."/>
            <person name="Gile G.H."/>
            <person name="Hirakawa Y."/>
            <person name="Hopkins J.F."/>
            <person name="Kuo A."/>
            <person name="Rensing S.A."/>
            <person name="Schmutz J."/>
            <person name="Symeonidi A."/>
            <person name="Elias M."/>
            <person name="Eveleigh R.J."/>
            <person name="Herman E.K."/>
            <person name="Klute M.J."/>
            <person name="Nakayama T."/>
            <person name="Obornik M."/>
            <person name="Reyes-Prieto A."/>
            <person name="Armbrust E.V."/>
            <person name="Aves S.J."/>
            <person name="Beiko R.G."/>
            <person name="Coutinho P."/>
            <person name="Dacks J.B."/>
            <person name="Durnford D.G."/>
            <person name="Fast N.M."/>
            <person name="Green B.R."/>
            <person name="Grisdale C.J."/>
            <person name="Hempel F."/>
            <person name="Henrissat B."/>
            <person name="Hoppner M.P."/>
            <person name="Ishida K."/>
            <person name="Kim E."/>
            <person name="Koreny L."/>
            <person name="Kroth P.G."/>
            <person name="Liu Y."/>
            <person name="Malik S.B."/>
            <person name="Maier U.G."/>
            <person name="McRose D."/>
            <person name="Mock T."/>
            <person name="Neilson J.A."/>
            <person name="Onodera N.T."/>
            <person name="Poole A.M."/>
            <person name="Pritham E.J."/>
            <person name="Richards T.A."/>
            <person name="Rocap G."/>
            <person name="Roy S.W."/>
            <person name="Sarai C."/>
            <person name="Schaack S."/>
            <person name="Shirato S."/>
            <person name="Slamovits C.H."/>
            <person name="Spencer D.F."/>
            <person name="Suzuki S."/>
            <person name="Worden A.Z."/>
            <person name="Zauner S."/>
            <person name="Barry K."/>
            <person name="Bell C."/>
            <person name="Bharti A.K."/>
            <person name="Crow J.A."/>
            <person name="Grimwood J."/>
            <person name="Kramer R."/>
            <person name="Lindquist E."/>
            <person name="Lucas S."/>
            <person name="Salamov A."/>
            <person name="McFadden G.I."/>
            <person name="Lane C.E."/>
            <person name="Keeling P.J."/>
            <person name="Gray M.W."/>
            <person name="Grigoriev I.V."/>
            <person name="Archibald J.M."/>
        </authorList>
    </citation>
    <scope>NUCLEOTIDE SEQUENCE</scope>
    <source>
        <strain evidence="6 8">CCMP2712</strain>
    </source>
</reference>